<feature type="region of interest" description="Disordered" evidence="1">
    <location>
        <begin position="66"/>
        <end position="96"/>
    </location>
</feature>
<keyword evidence="3" id="KW-1185">Reference proteome</keyword>
<reference evidence="2 3" key="1">
    <citation type="submission" date="2015-09" db="EMBL/GenBank/DDBJ databases">
        <title>Atta colombica WGS genome.</title>
        <authorList>
            <person name="Nygaard S."/>
            <person name="Hu H."/>
            <person name="Boomsma J."/>
            <person name="Zhang G."/>
        </authorList>
    </citation>
    <scope>NUCLEOTIDE SEQUENCE [LARGE SCALE GENOMIC DNA]</scope>
    <source>
        <strain evidence="2">Treedump-2</strain>
        <tissue evidence="2">Whole body</tissue>
    </source>
</reference>
<dbReference type="AlphaFoldDB" id="A0A195BQ78"/>
<organism evidence="2 3">
    <name type="scientific">Atta colombica</name>
    <dbReference type="NCBI Taxonomy" id="520822"/>
    <lineage>
        <taxon>Eukaryota</taxon>
        <taxon>Metazoa</taxon>
        <taxon>Ecdysozoa</taxon>
        <taxon>Arthropoda</taxon>
        <taxon>Hexapoda</taxon>
        <taxon>Insecta</taxon>
        <taxon>Pterygota</taxon>
        <taxon>Neoptera</taxon>
        <taxon>Endopterygota</taxon>
        <taxon>Hymenoptera</taxon>
        <taxon>Apocrita</taxon>
        <taxon>Aculeata</taxon>
        <taxon>Formicoidea</taxon>
        <taxon>Formicidae</taxon>
        <taxon>Myrmicinae</taxon>
        <taxon>Atta</taxon>
    </lineage>
</organism>
<feature type="compositionally biased region" description="Basic residues" evidence="1">
    <location>
        <begin position="67"/>
        <end position="94"/>
    </location>
</feature>
<evidence type="ECO:0000313" key="3">
    <source>
        <dbReference type="Proteomes" id="UP000078540"/>
    </source>
</evidence>
<evidence type="ECO:0000256" key="1">
    <source>
        <dbReference type="SAM" id="MobiDB-lite"/>
    </source>
</evidence>
<sequence>MRKAPLHSKCASVGFLTIRSFPRKGVKEGFSHCESKHLNDCANPQLGTLLPLILLLVYFGMTDIRHGQRSSSRRRRRNRETKKKKKRQKHKTSKKAVDTLDIHTGHIFRPLAASFSSSSSFFSSSSLYNSSSTSSIVSTQHFTSQGKSAHRLRADCSYSTDEGKTNHPQLQPLFPAVTMNETSNAHP</sequence>
<proteinExistence type="predicted"/>
<evidence type="ECO:0000313" key="2">
    <source>
        <dbReference type="EMBL" id="KYM88293.1"/>
    </source>
</evidence>
<dbReference type="EMBL" id="KQ976424">
    <property type="protein sequence ID" value="KYM88293.1"/>
    <property type="molecule type" value="Genomic_DNA"/>
</dbReference>
<dbReference type="Proteomes" id="UP000078540">
    <property type="component" value="Unassembled WGS sequence"/>
</dbReference>
<accession>A0A195BQ78</accession>
<protein>
    <submittedName>
        <fullName evidence="2">Uncharacterized protein</fullName>
    </submittedName>
</protein>
<feature type="region of interest" description="Disordered" evidence="1">
    <location>
        <begin position="159"/>
        <end position="187"/>
    </location>
</feature>
<gene>
    <name evidence="2" type="ORF">ALC53_02775</name>
</gene>
<name>A0A195BQ78_9HYME</name>